<evidence type="ECO:0000259" key="12">
    <source>
        <dbReference type="Pfam" id="PF07730"/>
    </source>
</evidence>
<evidence type="ECO:0000256" key="1">
    <source>
        <dbReference type="ARBA" id="ARBA00000085"/>
    </source>
</evidence>
<feature type="transmembrane region" description="Helical" evidence="11">
    <location>
        <begin position="168"/>
        <end position="189"/>
    </location>
</feature>
<evidence type="ECO:0000259" key="13">
    <source>
        <dbReference type="Pfam" id="PF23539"/>
    </source>
</evidence>
<feature type="compositionally biased region" description="Polar residues" evidence="10">
    <location>
        <begin position="453"/>
        <end position="474"/>
    </location>
</feature>
<evidence type="ECO:0000256" key="3">
    <source>
        <dbReference type="ARBA" id="ARBA00022553"/>
    </source>
</evidence>
<dbReference type="CDD" id="cd16917">
    <property type="entry name" value="HATPase_UhpB-NarQ-NarX-like"/>
    <property type="match status" value="1"/>
</dbReference>
<dbReference type="InterPro" id="IPR011712">
    <property type="entry name" value="Sig_transdc_His_kin_sub3_dim/P"/>
</dbReference>
<dbReference type="EC" id="2.7.13.3" evidence="2"/>
<evidence type="ECO:0000256" key="8">
    <source>
        <dbReference type="ARBA" id="ARBA00023012"/>
    </source>
</evidence>
<evidence type="ECO:0000313" key="15">
    <source>
        <dbReference type="Proteomes" id="UP000433493"/>
    </source>
</evidence>
<evidence type="ECO:0000313" key="14">
    <source>
        <dbReference type="EMBL" id="KAB1643632.1"/>
    </source>
</evidence>
<name>A0A7J5BBW9_9MICO</name>
<dbReference type="InterPro" id="IPR055558">
    <property type="entry name" value="DUF7134"/>
</dbReference>
<feature type="domain" description="Signal transduction histidine kinase subgroup 3 dimerisation and phosphoacceptor" evidence="12">
    <location>
        <begin position="226"/>
        <end position="292"/>
    </location>
</feature>
<keyword evidence="4" id="KW-0808">Transferase</keyword>
<keyword evidence="8" id="KW-0902">Two-component regulatory system</keyword>
<organism evidence="14 15">
    <name type="scientific">Gulosibacter chungangensis</name>
    <dbReference type="NCBI Taxonomy" id="979746"/>
    <lineage>
        <taxon>Bacteria</taxon>
        <taxon>Bacillati</taxon>
        <taxon>Actinomycetota</taxon>
        <taxon>Actinomycetes</taxon>
        <taxon>Micrococcales</taxon>
        <taxon>Microbacteriaceae</taxon>
        <taxon>Gulosibacter</taxon>
    </lineage>
</organism>
<feature type="transmembrane region" description="Helical" evidence="11">
    <location>
        <begin position="87"/>
        <end position="115"/>
    </location>
</feature>
<dbReference type="SUPFAM" id="SSF55874">
    <property type="entry name" value="ATPase domain of HSP90 chaperone/DNA topoisomerase II/histidine kinase"/>
    <property type="match status" value="1"/>
</dbReference>
<dbReference type="InterPro" id="IPR036890">
    <property type="entry name" value="HATPase_C_sf"/>
</dbReference>
<evidence type="ECO:0000256" key="4">
    <source>
        <dbReference type="ARBA" id="ARBA00022679"/>
    </source>
</evidence>
<keyword evidence="15" id="KW-1185">Reference proteome</keyword>
<dbReference type="RefSeq" id="WP_158052047.1">
    <property type="nucleotide sequence ID" value="NZ_WBKB01000003.1"/>
</dbReference>
<dbReference type="Gene3D" id="1.20.5.1930">
    <property type="match status" value="1"/>
</dbReference>
<keyword evidence="6" id="KW-0418">Kinase</keyword>
<reference evidence="14 15" key="1">
    <citation type="submission" date="2019-09" db="EMBL/GenBank/DDBJ databases">
        <title>Phylogeny of genus Pseudoclavibacter and closely related genus.</title>
        <authorList>
            <person name="Li Y."/>
        </authorList>
    </citation>
    <scope>NUCLEOTIDE SEQUENCE [LARGE SCALE GENOMIC DNA]</scope>
    <source>
        <strain evidence="14 15">KCTC 13959</strain>
    </source>
</reference>
<evidence type="ECO:0000256" key="2">
    <source>
        <dbReference type="ARBA" id="ARBA00012438"/>
    </source>
</evidence>
<dbReference type="PANTHER" id="PTHR24421">
    <property type="entry name" value="NITRATE/NITRITE SENSOR PROTEIN NARX-RELATED"/>
    <property type="match status" value="1"/>
</dbReference>
<evidence type="ECO:0000256" key="10">
    <source>
        <dbReference type="SAM" id="MobiDB-lite"/>
    </source>
</evidence>
<dbReference type="AlphaFoldDB" id="A0A7J5BBW9"/>
<dbReference type="InterPro" id="IPR050482">
    <property type="entry name" value="Sensor_HK_TwoCompSys"/>
</dbReference>
<keyword evidence="5" id="KW-0547">Nucleotide-binding</keyword>
<dbReference type="GO" id="GO:0005524">
    <property type="term" value="F:ATP binding"/>
    <property type="evidence" value="ECO:0007669"/>
    <property type="project" value="UniProtKB-KW"/>
</dbReference>
<keyword evidence="7" id="KW-0067">ATP-binding</keyword>
<protein>
    <recommendedName>
        <fullName evidence="2">histidine kinase</fullName>
        <ecNumber evidence="2">2.7.13.3</ecNumber>
    </recommendedName>
</protein>
<dbReference type="Gene3D" id="3.30.565.10">
    <property type="entry name" value="Histidine kinase-like ATPase, C-terminal domain"/>
    <property type="match status" value="1"/>
</dbReference>
<gene>
    <name evidence="14" type="ORF">F8O05_07085</name>
</gene>
<comment type="catalytic activity">
    <reaction evidence="1">
        <text>ATP + protein L-histidine = ADP + protein N-phospho-L-histidine.</text>
        <dbReference type="EC" id="2.7.13.3"/>
    </reaction>
</comment>
<proteinExistence type="predicted"/>
<feature type="transmembrane region" description="Helical" evidence="11">
    <location>
        <begin position="32"/>
        <end position="53"/>
    </location>
</feature>
<dbReference type="Pfam" id="PF07730">
    <property type="entry name" value="HisKA_3"/>
    <property type="match status" value="1"/>
</dbReference>
<comment type="caution">
    <text evidence="14">The sequence shown here is derived from an EMBL/GenBank/DDBJ whole genome shotgun (WGS) entry which is preliminary data.</text>
</comment>
<keyword evidence="11" id="KW-0812">Transmembrane</keyword>
<dbReference type="Pfam" id="PF23539">
    <property type="entry name" value="DUF7134"/>
    <property type="match status" value="1"/>
</dbReference>
<evidence type="ECO:0000256" key="9">
    <source>
        <dbReference type="SAM" id="Coils"/>
    </source>
</evidence>
<dbReference type="GO" id="GO:0046983">
    <property type="term" value="F:protein dimerization activity"/>
    <property type="evidence" value="ECO:0007669"/>
    <property type="project" value="InterPro"/>
</dbReference>
<dbReference type="GO" id="GO:0016020">
    <property type="term" value="C:membrane"/>
    <property type="evidence" value="ECO:0007669"/>
    <property type="project" value="InterPro"/>
</dbReference>
<dbReference type="Proteomes" id="UP000433493">
    <property type="component" value="Unassembled WGS sequence"/>
</dbReference>
<dbReference type="PANTHER" id="PTHR24421:SF10">
    <property type="entry name" value="NITRATE_NITRITE SENSOR PROTEIN NARQ"/>
    <property type="match status" value="1"/>
</dbReference>
<keyword evidence="11" id="KW-1133">Transmembrane helix</keyword>
<evidence type="ECO:0000256" key="6">
    <source>
        <dbReference type="ARBA" id="ARBA00022777"/>
    </source>
</evidence>
<evidence type="ECO:0000256" key="11">
    <source>
        <dbReference type="SAM" id="Phobius"/>
    </source>
</evidence>
<accession>A0A7J5BBW9</accession>
<feature type="coiled-coil region" evidence="9">
    <location>
        <begin position="200"/>
        <end position="227"/>
    </location>
</feature>
<feature type="transmembrane region" description="Helical" evidence="11">
    <location>
        <begin position="127"/>
        <end position="148"/>
    </location>
</feature>
<evidence type="ECO:0000256" key="5">
    <source>
        <dbReference type="ARBA" id="ARBA00022741"/>
    </source>
</evidence>
<dbReference type="EMBL" id="WBKB01000003">
    <property type="protein sequence ID" value="KAB1643632.1"/>
    <property type="molecule type" value="Genomic_DNA"/>
</dbReference>
<keyword evidence="3" id="KW-0597">Phosphoprotein</keyword>
<keyword evidence="9" id="KW-0175">Coiled coil</keyword>
<sequence length="489" mass="53682">MTQSSLVDSVSNPSLRGPKWLRRLEEAQPRHARITDLIVGLVVMLTIGLPLSVDQDWQVFFDWRLLASWVPYTIAIVTRRTHPWPSFLLVTFGFNIKLLVGAPPSFGDLALLVVLFSCAANGSRLRIWLSGIAAVMFPLIESIFLSLFPVSLPLLRDYAGSGFYGSTAFLVTSLIFAVPLVLVTLLVWLAGMVQRVQIQAHELTHSAELAEIEYQRTQEQLIVEQERNQIARDMHDVVAHSLAVVVAQADGGRYLMKRDPVKAEPVLETISETAREALADVRGLLAQLRHTQGEGPSKGIDDIPAVLDRIRAAGLRLDLKVIGVRQPIGAIAELAVYRVVQEALTNALKYGDRKSVTYLEARWEDTLRIIVRNRIADVPKIKAGGGHGLIGMRERLLAVGGDTSAGLEGCEWVVRAEAPYISPATTLECDLPSDPGAYVTGEHPPVREALHHSVSSPPISQSEEAPQIPLQHTQPIVDDVTVPRAPSQK</sequence>
<feature type="domain" description="DUF7134" evidence="13">
    <location>
        <begin position="30"/>
        <end position="195"/>
    </location>
</feature>
<feature type="region of interest" description="Disordered" evidence="10">
    <location>
        <begin position="450"/>
        <end position="489"/>
    </location>
</feature>
<dbReference type="OrthoDB" id="227596at2"/>
<keyword evidence="11" id="KW-0472">Membrane</keyword>
<evidence type="ECO:0000256" key="7">
    <source>
        <dbReference type="ARBA" id="ARBA00022840"/>
    </source>
</evidence>
<dbReference type="GO" id="GO:0000155">
    <property type="term" value="F:phosphorelay sensor kinase activity"/>
    <property type="evidence" value="ECO:0007669"/>
    <property type="project" value="InterPro"/>
</dbReference>